<comment type="caution">
    <text evidence="2">The sequence shown here is derived from an EMBL/GenBank/DDBJ whole genome shotgun (WGS) entry which is preliminary data.</text>
</comment>
<dbReference type="Gene3D" id="3.30.450.180">
    <property type="match status" value="1"/>
</dbReference>
<dbReference type="EMBL" id="JAUSTF010000020">
    <property type="protein sequence ID" value="MDQ0183140.1"/>
    <property type="molecule type" value="Genomic_DNA"/>
</dbReference>
<dbReference type="PANTHER" id="PTHR35010:SF2">
    <property type="entry name" value="BLL4672 PROTEIN"/>
    <property type="match status" value="1"/>
</dbReference>
<dbReference type="EMBL" id="JAUSRG010000022">
    <property type="protein sequence ID" value="MDP9907523.1"/>
    <property type="molecule type" value="Genomic_DNA"/>
</dbReference>
<gene>
    <name evidence="2" type="ORF">J2S90_004517</name>
    <name evidence="3" type="ORF">J2S93_004599</name>
</gene>
<reference evidence="2 4" key="1">
    <citation type="submission" date="2023-07" db="EMBL/GenBank/DDBJ databases">
        <title>Sorghum-associated microbial communities from plants grown in Nebraska, USA.</title>
        <authorList>
            <person name="Schachtman D."/>
        </authorList>
    </citation>
    <scope>NUCLEOTIDE SEQUENCE</scope>
    <source>
        <strain evidence="2">DS1006</strain>
        <strain evidence="3 4">DS1016</strain>
    </source>
</reference>
<dbReference type="PROSITE" id="PS50943">
    <property type="entry name" value="HTH_CROC1"/>
    <property type="match status" value="1"/>
</dbReference>
<name>A0AAW8DMG1_9MICC</name>
<organism evidence="2 5">
    <name type="scientific">Arthrobacter bambusae</name>
    <dbReference type="NCBI Taxonomy" id="1338426"/>
    <lineage>
        <taxon>Bacteria</taxon>
        <taxon>Bacillati</taxon>
        <taxon>Actinomycetota</taxon>
        <taxon>Actinomycetes</taxon>
        <taxon>Micrococcales</taxon>
        <taxon>Micrococcaceae</taxon>
        <taxon>Arthrobacter</taxon>
    </lineage>
</organism>
<proteinExistence type="predicted"/>
<evidence type="ECO:0000313" key="4">
    <source>
        <dbReference type="Proteomes" id="UP001230951"/>
    </source>
</evidence>
<dbReference type="InterPro" id="IPR041413">
    <property type="entry name" value="MLTR_LBD"/>
</dbReference>
<dbReference type="Gene3D" id="1.10.260.40">
    <property type="entry name" value="lambda repressor-like DNA-binding domains"/>
    <property type="match status" value="1"/>
</dbReference>
<evidence type="ECO:0000313" key="2">
    <source>
        <dbReference type="EMBL" id="MDP9907523.1"/>
    </source>
</evidence>
<dbReference type="RefSeq" id="WP_284990830.1">
    <property type="nucleotide sequence ID" value="NZ_JAUSRG010000022.1"/>
</dbReference>
<dbReference type="PANTHER" id="PTHR35010">
    <property type="entry name" value="BLL4672 PROTEIN-RELATED"/>
    <property type="match status" value="1"/>
</dbReference>
<dbReference type="SMART" id="SM00530">
    <property type="entry name" value="HTH_XRE"/>
    <property type="match status" value="1"/>
</dbReference>
<dbReference type="Pfam" id="PF13560">
    <property type="entry name" value="HTH_31"/>
    <property type="match status" value="1"/>
</dbReference>
<feature type="domain" description="HTH cro/C1-type" evidence="1">
    <location>
        <begin position="36"/>
        <end position="83"/>
    </location>
</feature>
<dbReference type="Proteomes" id="UP001230951">
    <property type="component" value="Unassembled WGS sequence"/>
</dbReference>
<dbReference type="CDD" id="cd00093">
    <property type="entry name" value="HTH_XRE"/>
    <property type="match status" value="1"/>
</dbReference>
<dbReference type="AlphaFoldDB" id="A0AAW8DMG1"/>
<keyword evidence="4" id="KW-1185">Reference proteome</keyword>
<accession>A0AAW8DMG1</accession>
<evidence type="ECO:0000259" key="1">
    <source>
        <dbReference type="PROSITE" id="PS50943"/>
    </source>
</evidence>
<evidence type="ECO:0000313" key="5">
    <source>
        <dbReference type="Proteomes" id="UP001242995"/>
    </source>
</evidence>
<dbReference type="Proteomes" id="UP001242995">
    <property type="component" value="Unassembled WGS sequence"/>
</dbReference>
<dbReference type="Pfam" id="PF17765">
    <property type="entry name" value="MLTR_LBD"/>
    <property type="match status" value="1"/>
</dbReference>
<evidence type="ECO:0000313" key="3">
    <source>
        <dbReference type="EMBL" id="MDQ0183140.1"/>
    </source>
</evidence>
<dbReference type="InterPro" id="IPR010982">
    <property type="entry name" value="Lambda_DNA-bd_dom_sf"/>
</dbReference>
<dbReference type="SUPFAM" id="SSF47413">
    <property type="entry name" value="lambda repressor-like DNA-binding domains"/>
    <property type="match status" value="1"/>
</dbReference>
<dbReference type="InterPro" id="IPR001387">
    <property type="entry name" value="Cro/C1-type_HTH"/>
</dbReference>
<sequence>MGQSAEFGKFLKAMRARMSPEDAGLPEASGARRVPGLRREEIARLADVSTDYYTRLEQGRHIHPSRAVLESVSRALRLDSSEHTHMMDLLEHCASTAKAPTPAPRVRPALRQLLDAVGDVPALLLGRRSDVLGANRMAVLLFADFPSMPPAERNLTRWLILDPQARELFRDWKTVAAEAAGSLRADTGRHPDDPQANQLVGELAVNSEHFRQWWAGHRVAARSAGTVRLHHPTVGDVELNFENLALPEDPDQVLRVYSAKAGSPSDDALKLLGSFGAGTAFGAGTTFAAGTAPGAELSERHAMDES</sequence>
<protein>
    <submittedName>
        <fullName evidence="2">Transcriptional regulator with XRE-family HTH domain</fullName>
    </submittedName>
</protein>
<dbReference type="GO" id="GO:0003677">
    <property type="term" value="F:DNA binding"/>
    <property type="evidence" value="ECO:0007669"/>
    <property type="project" value="InterPro"/>
</dbReference>